<evidence type="ECO:0000313" key="1">
    <source>
        <dbReference type="EMBL" id="SCX86193.1"/>
    </source>
</evidence>
<name>A0A1G5B7R3_9RHOB</name>
<evidence type="ECO:0000313" key="2">
    <source>
        <dbReference type="Proteomes" id="UP000199502"/>
    </source>
</evidence>
<keyword evidence="2" id="KW-1185">Reference proteome</keyword>
<protein>
    <submittedName>
        <fullName evidence="1">Uncharacterized protein</fullName>
    </submittedName>
</protein>
<sequence>MLELLIIACLQDQCREFSKLYDPAEVSLLTCMMSGQSEVARWQAAYPEWQVDRWSCGERSTRAARL</sequence>
<accession>A0A1G5B7R3</accession>
<reference evidence="1 2" key="1">
    <citation type="submission" date="2016-10" db="EMBL/GenBank/DDBJ databases">
        <authorList>
            <person name="de Groot N.N."/>
        </authorList>
    </citation>
    <scope>NUCLEOTIDE SEQUENCE [LARGE SCALE GENOMIC DNA]</scope>
    <source>
        <strain evidence="1 2">CGMCC 1.8925</strain>
    </source>
</reference>
<gene>
    <name evidence="1" type="ORF">SAMN05660710_00032</name>
</gene>
<proteinExistence type="predicted"/>
<dbReference type="AlphaFoldDB" id="A0A1G5B7R3"/>
<dbReference type="Proteomes" id="UP000199502">
    <property type="component" value="Unassembled WGS sequence"/>
</dbReference>
<dbReference type="STRING" id="336292.SAMN05660710_00032"/>
<dbReference type="RefSeq" id="WP_090739478.1">
    <property type="nucleotide sequence ID" value="NZ_FMVT01000001.1"/>
</dbReference>
<organism evidence="1 2">
    <name type="scientific">Paracoccus tibetensis</name>
    <dbReference type="NCBI Taxonomy" id="336292"/>
    <lineage>
        <taxon>Bacteria</taxon>
        <taxon>Pseudomonadati</taxon>
        <taxon>Pseudomonadota</taxon>
        <taxon>Alphaproteobacteria</taxon>
        <taxon>Rhodobacterales</taxon>
        <taxon>Paracoccaceae</taxon>
        <taxon>Paracoccus</taxon>
    </lineage>
</organism>
<dbReference type="EMBL" id="FMVT01000001">
    <property type="protein sequence ID" value="SCX86193.1"/>
    <property type="molecule type" value="Genomic_DNA"/>
</dbReference>